<feature type="compositionally biased region" description="Acidic residues" evidence="1">
    <location>
        <begin position="68"/>
        <end position="81"/>
    </location>
</feature>
<dbReference type="OrthoDB" id="10443091at2759"/>
<evidence type="ECO:0000313" key="2">
    <source>
        <dbReference type="EMBL" id="RDW66053.1"/>
    </source>
</evidence>
<dbReference type="AlphaFoldDB" id="A0A3D8QW45"/>
<reference evidence="2 3" key="1">
    <citation type="journal article" date="2018" name="IMA Fungus">
        <title>IMA Genome-F 9: Draft genome sequence of Annulohypoxylon stygium, Aspergillus mulundensis, Berkeleyomyces basicola (syn. Thielaviopsis basicola), Ceratocystis smalleyi, two Cercospora beticola strains, Coleophoma cylindrospora, Fusarium fracticaudum, Phialophora cf. hyalina, and Morchella septimelata.</title>
        <authorList>
            <person name="Wingfield B.D."/>
            <person name="Bills G.F."/>
            <person name="Dong Y."/>
            <person name="Huang W."/>
            <person name="Nel W.J."/>
            <person name="Swalarsk-Parry B.S."/>
            <person name="Vaghefi N."/>
            <person name="Wilken P.M."/>
            <person name="An Z."/>
            <person name="de Beer Z.W."/>
            <person name="De Vos L."/>
            <person name="Chen L."/>
            <person name="Duong T.A."/>
            <person name="Gao Y."/>
            <person name="Hammerbacher A."/>
            <person name="Kikkert J.R."/>
            <person name="Li Y."/>
            <person name="Li H."/>
            <person name="Li K."/>
            <person name="Li Q."/>
            <person name="Liu X."/>
            <person name="Ma X."/>
            <person name="Naidoo K."/>
            <person name="Pethybridge S.J."/>
            <person name="Sun J."/>
            <person name="Steenkamp E.T."/>
            <person name="van der Nest M.A."/>
            <person name="van Wyk S."/>
            <person name="Wingfield M.J."/>
            <person name="Xiong C."/>
            <person name="Yue Q."/>
            <person name="Zhang X."/>
        </authorList>
    </citation>
    <scope>NUCLEOTIDE SEQUENCE [LARGE SCALE GENOMIC DNA]</scope>
    <source>
        <strain evidence="2 3">BP6252</strain>
    </source>
</reference>
<evidence type="ECO:0000313" key="3">
    <source>
        <dbReference type="Proteomes" id="UP000256645"/>
    </source>
</evidence>
<sequence length="136" mass="15375">MASRAREDCYSNERSYEQHVEEHEEHPNHLASAALQTTREQHADDRVQHCSSEDTLNGAIGGRCAPCEPDDLDESEGEENEGYGRGEELEHAEEVLEYSGEFPPTTYTGIWGLLGLSEHDAARAQYTWFLYLDSNK</sequence>
<feature type="region of interest" description="Disordered" evidence="1">
    <location>
        <begin position="61"/>
        <end position="87"/>
    </location>
</feature>
<evidence type="ECO:0000256" key="1">
    <source>
        <dbReference type="SAM" id="MobiDB-lite"/>
    </source>
</evidence>
<protein>
    <submittedName>
        <fullName evidence="2">Uncharacterized protein</fullName>
    </submittedName>
</protein>
<keyword evidence="3" id="KW-1185">Reference proteome</keyword>
<organism evidence="2 3">
    <name type="scientific">Coleophoma cylindrospora</name>
    <dbReference type="NCBI Taxonomy" id="1849047"/>
    <lineage>
        <taxon>Eukaryota</taxon>
        <taxon>Fungi</taxon>
        <taxon>Dikarya</taxon>
        <taxon>Ascomycota</taxon>
        <taxon>Pezizomycotina</taxon>
        <taxon>Leotiomycetes</taxon>
        <taxon>Helotiales</taxon>
        <taxon>Dermateaceae</taxon>
        <taxon>Coleophoma</taxon>
    </lineage>
</organism>
<accession>A0A3D8QW45</accession>
<gene>
    <name evidence="2" type="ORF">BP6252_09688</name>
</gene>
<name>A0A3D8QW45_9HELO</name>
<dbReference type="Proteomes" id="UP000256645">
    <property type="component" value="Unassembled WGS sequence"/>
</dbReference>
<feature type="compositionally biased region" description="Basic and acidic residues" evidence="1">
    <location>
        <begin position="1"/>
        <end position="28"/>
    </location>
</feature>
<proteinExistence type="predicted"/>
<feature type="region of interest" description="Disordered" evidence="1">
    <location>
        <begin position="1"/>
        <end position="46"/>
    </location>
</feature>
<comment type="caution">
    <text evidence="2">The sequence shown here is derived from an EMBL/GenBank/DDBJ whole genome shotgun (WGS) entry which is preliminary data.</text>
</comment>
<dbReference type="EMBL" id="PDLM01000011">
    <property type="protein sequence ID" value="RDW66053.1"/>
    <property type="molecule type" value="Genomic_DNA"/>
</dbReference>